<organism evidence="5 6">
    <name type="scientific">Fusobacterium varium ATCC 27725</name>
    <dbReference type="NCBI Taxonomy" id="469618"/>
    <lineage>
        <taxon>Bacteria</taxon>
        <taxon>Fusobacteriati</taxon>
        <taxon>Fusobacteriota</taxon>
        <taxon>Fusobacteriia</taxon>
        <taxon>Fusobacteriales</taxon>
        <taxon>Fusobacteriaceae</taxon>
        <taxon>Fusobacterium</taxon>
    </lineage>
</organism>
<dbReference type="Gene3D" id="3.40.1350.10">
    <property type="match status" value="1"/>
</dbReference>
<evidence type="ECO:0000313" key="6">
    <source>
        <dbReference type="Proteomes" id="UP000241238"/>
    </source>
</evidence>
<proteinExistence type="predicted"/>
<reference evidence="6" key="1">
    <citation type="journal article" date="2018" name="MSphere">
        <title>Fusobacterium Genomics Using MinION and Illumina Sequencing Enables Genome Completion and Correction.</title>
        <authorList>
            <person name="Todd S.M."/>
            <person name="Settlage R.E."/>
            <person name="Lahmers K.K."/>
            <person name="Slade D.J."/>
        </authorList>
    </citation>
    <scope>NUCLEOTIDE SEQUENCE [LARGE SCALE GENOMIC DNA]</scope>
    <source>
        <strain evidence="6">ATCC 27725</strain>
    </source>
</reference>
<sequence length="97" mass="11069">MREKEIEKYLREEIKKLGGIAYKFTSPGNSGVPDRLVLLPCGVVAFVELKAPGGKTTAIQDRQIARIQKLDFDVYIVDSKFKVDCFIQDMQRRIGDY</sequence>
<evidence type="ECO:0000256" key="1">
    <source>
        <dbReference type="ARBA" id="ARBA00001946"/>
    </source>
</evidence>
<evidence type="ECO:0000313" key="5">
    <source>
        <dbReference type="EMBL" id="AVQ30350.1"/>
    </source>
</evidence>
<dbReference type="Proteomes" id="UP000241238">
    <property type="component" value="Chromosome"/>
</dbReference>
<evidence type="ECO:0000256" key="3">
    <source>
        <dbReference type="ARBA" id="ARBA00022801"/>
    </source>
</evidence>
<keyword evidence="6" id="KW-1185">Reference proteome</keyword>
<protein>
    <submittedName>
        <fullName evidence="5">VRR-NUC domain-containing protein</fullName>
    </submittedName>
</protein>
<comment type="cofactor">
    <cofactor evidence="1">
        <name>Mg(2+)</name>
        <dbReference type="ChEBI" id="CHEBI:18420"/>
    </cofactor>
</comment>
<dbReference type="EMBL" id="CP028103">
    <property type="protein sequence ID" value="AVQ30350.1"/>
    <property type="molecule type" value="Genomic_DNA"/>
</dbReference>
<dbReference type="InterPro" id="IPR011856">
    <property type="entry name" value="tRNA_endonuc-like_dom_sf"/>
</dbReference>
<dbReference type="RefSeq" id="WP_005948907.1">
    <property type="nucleotide sequence ID" value="NZ_CP028103.1"/>
</dbReference>
<name>A0ABM6U2C6_FUSVA</name>
<feature type="domain" description="VRR-NUC" evidence="4">
    <location>
        <begin position="1"/>
        <end position="81"/>
    </location>
</feature>
<dbReference type="GeneID" id="77467054"/>
<keyword evidence="2" id="KW-0540">Nuclease</keyword>
<evidence type="ECO:0000259" key="4">
    <source>
        <dbReference type="SMART" id="SM00990"/>
    </source>
</evidence>
<keyword evidence="3" id="KW-0378">Hydrolase</keyword>
<dbReference type="InterPro" id="IPR014883">
    <property type="entry name" value="VRR_NUC"/>
</dbReference>
<gene>
    <name evidence="5" type="ORF">C4N18_03550</name>
</gene>
<accession>A0ABM6U2C6</accession>
<evidence type="ECO:0000256" key="2">
    <source>
        <dbReference type="ARBA" id="ARBA00022722"/>
    </source>
</evidence>
<dbReference type="SMART" id="SM00990">
    <property type="entry name" value="VRR_NUC"/>
    <property type="match status" value="1"/>
</dbReference>